<dbReference type="AlphaFoldDB" id="A0A699TDF3"/>
<evidence type="ECO:0008006" key="3">
    <source>
        <dbReference type="Google" id="ProtNLM"/>
    </source>
</evidence>
<feature type="chain" id="PRO_5025378540" description="Reverse transcriptase domain-containing protein" evidence="1">
    <location>
        <begin position="19"/>
        <end position="41"/>
    </location>
</feature>
<gene>
    <name evidence="2" type="ORF">Tci_879437</name>
</gene>
<protein>
    <recommendedName>
        <fullName evidence="3">Reverse transcriptase domain-containing protein</fullName>
    </recommendedName>
</protein>
<sequence length="41" mass="4256">GLDAAVLTYLAILVDVAALERLCPAVLTGILPEFVITTDGK</sequence>
<keyword evidence="1" id="KW-0732">Signal</keyword>
<comment type="caution">
    <text evidence="2">The sequence shown here is derived from an EMBL/GenBank/DDBJ whole genome shotgun (WGS) entry which is preliminary data.</text>
</comment>
<reference evidence="2" key="1">
    <citation type="journal article" date="2019" name="Sci. Rep.">
        <title>Draft genome of Tanacetum cinerariifolium, the natural source of mosquito coil.</title>
        <authorList>
            <person name="Yamashiro T."/>
            <person name="Shiraishi A."/>
            <person name="Satake H."/>
            <person name="Nakayama K."/>
        </authorList>
    </citation>
    <scope>NUCLEOTIDE SEQUENCE</scope>
</reference>
<evidence type="ECO:0000313" key="2">
    <source>
        <dbReference type="EMBL" id="GFD07468.1"/>
    </source>
</evidence>
<feature type="signal peptide" evidence="1">
    <location>
        <begin position="1"/>
        <end position="18"/>
    </location>
</feature>
<name>A0A699TDF3_TANCI</name>
<accession>A0A699TDF3</accession>
<proteinExistence type="predicted"/>
<evidence type="ECO:0000256" key="1">
    <source>
        <dbReference type="SAM" id="SignalP"/>
    </source>
</evidence>
<dbReference type="EMBL" id="BKCJ011231747">
    <property type="protein sequence ID" value="GFD07468.1"/>
    <property type="molecule type" value="Genomic_DNA"/>
</dbReference>
<feature type="non-terminal residue" evidence="2">
    <location>
        <position position="1"/>
    </location>
</feature>
<organism evidence="2">
    <name type="scientific">Tanacetum cinerariifolium</name>
    <name type="common">Dalmatian daisy</name>
    <name type="synonym">Chrysanthemum cinerariifolium</name>
    <dbReference type="NCBI Taxonomy" id="118510"/>
    <lineage>
        <taxon>Eukaryota</taxon>
        <taxon>Viridiplantae</taxon>
        <taxon>Streptophyta</taxon>
        <taxon>Embryophyta</taxon>
        <taxon>Tracheophyta</taxon>
        <taxon>Spermatophyta</taxon>
        <taxon>Magnoliopsida</taxon>
        <taxon>eudicotyledons</taxon>
        <taxon>Gunneridae</taxon>
        <taxon>Pentapetalae</taxon>
        <taxon>asterids</taxon>
        <taxon>campanulids</taxon>
        <taxon>Asterales</taxon>
        <taxon>Asteraceae</taxon>
        <taxon>Asteroideae</taxon>
        <taxon>Anthemideae</taxon>
        <taxon>Anthemidinae</taxon>
        <taxon>Tanacetum</taxon>
    </lineage>
</organism>